<reference evidence="1" key="1">
    <citation type="submission" date="2018-05" db="EMBL/GenBank/DDBJ databases">
        <authorList>
            <person name="Lanie J.A."/>
            <person name="Ng W.-L."/>
            <person name="Kazmierczak K.M."/>
            <person name="Andrzejewski T.M."/>
            <person name="Davidsen T.M."/>
            <person name="Wayne K.J."/>
            <person name="Tettelin H."/>
            <person name="Glass J.I."/>
            <person name="Rusch D."/>
            <person name="Podicherti R."/>
            <person name="Tsui H.-C.T."/>
            <person name="Winkler M.E."/>
        </authorList>
    </citation>
    <scope>NUCLEOTIDE SEQUENCE</scope>
</reference>
<evidence type="ECO:0000313" key="1">
    <source>
        <dbReference type="EMBL" id="SVA36422.1"/>
    </source>
</evidence>
<sequence>MGSRYFFTAAMDIPFEKEALFDDVYNTEHIPYLSEVSGVLSIARFTTQPLRMVLGGEEREIVIEDQPKHTAVYELASPDVLLSAEWSEAVDKGRWSADVRQHTYNRRHVLLKETEIQ</sequence>
<accession>A0A381V7S5</accession>
<proteinExistence type="predicted"/>
<gene>
    <name evidence="1" type="ORF">METZ01_LOCUS89276</name>
</gene>
<dbReference type="AlphaFoldDB" id="A0A381V7S5"/>
<dbReference type="EMBL" id="UINC01008081">
    <property type="protein sequence ID" value="SVA36422.1"/>
    <property type="molecule type" value="Genomic_DNA"/>
</dbReference>
<name>A0A381V7S5_9ZZZZ</name>
<protein>
    <recommendedName>
        <fullName evidence="2">EthD domain-containing protein</fullName>
    </recommendedName>
</protein>
<evidence type="ECO:0008006" key="2">
    <source>
        <dbReference type="Google" id="ProtNLM"/>
    </source>
</evidence>
<organism evidence="1">
    <name type="scientific">marine metagenome</name>
    <dbReference type="NCBI Taxonomy" id="408172"/>
    <lineage>
        <taxon>unclassified sequences</taxon>
        <taxon>metagenomes</taxon>
        <taxon>ecological metagenomes</taxon>
    </lineage>
</organism>